<dbReference type="AlphaFoldDB" id="A0A1F8DWI0"/>
<protein>
    <recommendedName>
        <fullName evidence="4">Glycosyltransferase RgtA/B/C/D-like domain-containing protein</fullName>
    </recommendedName>
</protein>
<proteinExistence type="predicted"/>
<name>A0A1F8DWI0_9BACT</name>
<feature type="transmembrane region" description="Helical" evidence="1">
    <location>
        <begin position="55"/>
        <end position="78"/>
    </location>
</feature>
<evidence type="ECO:0008006" key="4">
    <source>
        <dbReference type="Google" id="ProtNLM"/>
    </source>
</evidence>
<feature type="transmembrane region" description="Helical" evidence="1">
    <location>
        <begin position="382"/>
        <end position="400"/>
    </location>
</feature>
<comment type="caution">
    <text evidence="2">The sequence shown here is derived from an EMBL/GenBank/DDBJ whole genome shotgun (WGS) entry which is preliminary data.</text>
</comment>
<feature type="transmembrane region" description="Helical" evidence="1">
    <location>
        <begin position="99"/>
        <end position="117"/>
    </location>
</feature>
<feature type="transmembrane region" description="Helical" evidence="1">
    <location>
        <begin position="151"/>
        <end position="176"/>
    </location>
</feature>
<feature type="transmembrane region" description="Helical" evidence="1">
    <location>
        <begin position="304"/>
        <end position="323"/>
    </location>
</feature>
<keyword evidence="1" id="KW-1133">Transmembrane helix</keyword>
<keyword evidence="1" id="KW-0812">Transmembrane</keyword>
<gene>
    <name evidence="2" type="ORF">A2372_03735</name>
</gene>
<feature type="transmembrane region" description="Helical" evidence="1">
    <location>
        <begin position="350"/>
        <end position="370"/>
    </location>
</feature>
<feature type="transmembrane region" description="Helical" evidence="1">
    <location>
        <begin position="123"/>
        <end position="139"/>
    </location>
</feature>
<feature type="transmembrane region" description="Helical" evidence="1">
    <location>
        <begin position="196"/>
        <end position="216"/>
    </location>
</feature>
<feature type="transmembrane region" description="Helical" evidence="1">
    <location>
        <begin position="236"/>
        <end position="254"/>
    </location>
</feature>
<sequence>MNKYKYILIFIGFAILIMWKALLPGYVLGLDMVFAPQMDVSPNLDGFLNSLPINYVIYWLGLIVPAWAVQKIIFLALFSSIGYMAFKHLPLGEDKVARLFSALIYLVNPFVYSRFLAGQWAHLMAYAFLPLFVHCLLVFKEKNDLKSGLKLFGSLFLISIFSIHFFAMASMLLVAWLPYCLMGKLVDSDWDKVKPLVRNIAICGGLFLIISSYWLIPAMDRTEPIEQRFDAAHWQAFSAGGYKNISPTLNLVSLNGFWGERYVWAEHFAWPQDYAVFWITLAFILSLVLIGLVTGIKNERTRNISIFFGILGMLSLAFASGAGETMFKDLNLWLYTHISFWSGFRDSQKFTGLLVLSYAFFAGLGLSNIIDYLGAKKPTSKGPFLAVIFIIPIIFGYLVWGGFHGQIRPVWYPDAWFNAKKIIDADKSESKVLFLPWHGYMSLRFNNNIISANPAKRFFGEKIIESKSVELGGIYNQEANEEYLILDAVIRDDQMDSDKKIDFLKREYGIKYIIKVKDLESVDNISYDFLFSPRMDKRQENDEALVYEIKR</sequence>
<dbReference type="EMBL" id="MGIT01000002">
    <property type="protein sequence ID" value="OGM92931.1"/>
    <property type="molecule type" value="Genomic_DNA"/>
</dbReference>
<feature type="transmembrane region" description="Helical" evidence="1">
    <location>
        <begin position="7"/>
        <end position="35"/>
    </location>
</feature>
<dbReference type="STRING" id="1802559.A2372_03735"/>
<dbReference type="Proteomes" id="UP000176422">
    <property type="component" value="Unassembled WGS sequence"/>
</dbReference>
<keyword evidence="1" id="KW-0472">Membrane</keyword>
<evidence type="ECO:0000256" key="1">
    <source>
        <dbReference type="SAM" id="Phobius"/>
    </source>
</evidence>
<feature type="transmembrane region" description="Helical" evidence="1">
    <location>
        <begin position="274"/>
        <end position="292"/>
    </location>
</feature>
<evidence type="ECO:0000313" key="2">
    <source>
        <dbReference type="EMBL" id="OGM92931.1"/>
    </source>
</evidence>
<accession>A0A1F8DWI0</accession>
<organism evidence="2 3">
    <name type="scientific">Candidatus Wolfebacteria bacterium RIFOXYB1_FULL_54_12</name>
    <dbReference type="NCBI Taxonomy" id="1802559"/>
    <lineage>
        <taxon>Bacteria</taxon>
        <taxon>Candidatus Wolfeibacteriota</taxon>
    </lineage>
</organism>
<evidence type="ECO:0000313" key="3">
    <source>
        <dbReference type="Proteomes" id="UP000176422"/>
    </source>
</evidence>
<reference evidence="2 3" key="1">
    <citation type="journal article" date="2016" name="Nat. Commun.">
        <title>Thousands of microbial genomes shed light on interconnected biogeochemical processes in an aquifer system.</title>
        <authorList>
            <person name="Anantharaman K."/>
            <person name="Brown C.T."/>
            <person name="Hug L.A."/>
            <person name="Sharon I."/>
            <person name="Castelle C.J."/>
            <person name="Probst A.J."/>
            <person name="Thomas B.C."/>
            <person name="Singh A."/>
            <person name="Wilkins M.J."/>
            <person name="Karaoz U."/>
            <person name="Brodie E.L."/>
            <person name="Williams K.H."/>
            <person name="Hubbard S.S."/>
            <person name="Banfield J.F."/>
        </authorList>
    </citation>
    <scope>NUCLEOTIDE SEQUENCE [LARGE SCALE GENOMIC DNA]</scope>
</reference>